<dbReference type="InterPro" id="IPR029058">
    <property type="entry name" value="AB_hydrolase_fold"/>
</dbReference>
<dbReference type="InterPro" id="IPR000073">
    <property type="entry name" value="AB_hydrolase_1"/>
</dbReference>
<dbReference type="InterPro" id="IPR050228">
    <property type="entry name" value="Carboxylesterase_BioH"/>
</dbReference>
<evidence type="ECO:0000313" key="2">
    <source>
        <dbReference type="EMBL" id="MFB9907388.1"/>
    </source>
</evidence>
<evidence type="ECO:0000259" key="1">
    <source>
        <dbReference type="Pfam" id="PF12697"/>
    </source>
</evidence>
<dbReference type="Gene3D" id="3.40.50.1820">
    <property type="entry name" value="alpha/beta hydrolase"/>
    <property type="match status" value="1"/>
</dbReference>
<feature type="domain" description="AB hydrolase-1" evidence="1">
    <location>
        <begin position="43"/>
        <end position="284"/>
    </location>
</feature>
<reference evidence="2 3" key="1">
    <citation type="submission" date="2024-09" db="EMBL/GenBank/DDBJ databases">
        <authorList>
            <person name="Sun Q."/>
            <person name="Mori K."/>
        </authorList>
    </citation>
    <scope>NUCLEOTIDE SEQUENCE [LARGE SCALE GENOMIC DNA]</scope>
    <source>
        <strain evidence="2 3">TBRC 7907</strain>
    </source>
</reference>
<accession>A0ABV6A2K7</accession>
<dbReference type="PANTHER" id="PTHR43194:SF2">
    <property type="entry name" value="PEROXISOMAL MEMBRANE PROTEIN LPX1"/>
    <property type="match status" value="1"/>
</dbReference>
<dbReference type="GO" id="GO:0016787">
    <property type="term" value="F:hydrolase activity"/>
    <property type="evidence" value="ECO:0007669"/>
    <property type="project" value="UniProtKB-KW"/>
</dbReference>
<proteinExistence type="predicted"/>
<name>A0ABV6A2K7_9PSEU</name>
<dbReference type="Proteomes" id="UP001589693">
    <property type="component" value="Unassembled WGS sequence"/>
</dbReference>
<comment type="caution">
    <text evidence="2">The sequence shown here is derived from an EMBL/GenBank/DDBJ whole genome shotgun (WGS) entry which is preliminary data.</text>
</comment>
<protein>
    <submittedName>
        <fullName evidence="2">Alpha/beta fold hydrolase</fullName>
    </submittedName>
</protein>
<dbReference type="InterPro" id="IPR000639">
    <property type="entry name" value="Epox_hydrolase-like"/>
</dbReference>
<dbReference type="RefSeq" id="WP_377857404.1">
    <property type="nucleotide sequence ID" value="NZ_JBHLZU010000020.1"/>
</dbReference>
<dbReference type="EMBL" id="JBHLZU010000020">
    <property type="protein sequence ID" value="MFB9907388.1"/>
    <property type="molecule type" value="Genomic_DNA"/>
</dbReference>
<dbReference type="PRINTS" id="PR00111">
    <property type="entry name" value="ABHYDROLASE"/>
</dbReference>
<dbReference type="PRINTS" id="PR00412">
    <property type="entry name" value="EPOXHYDRLASE"/>
</dbReference>
<keyword evidence="3" id="KW-1185">Reference proteome</keyword>
<evidence type="ECO:0000313" key="3">
    <source>
        <dbReference type="Proteomes" id="UP001589693"/>
    </source>
</evidence>
<sequence length="299" mass="31678">MTVPFPSPLSPHRATRVELPSGYGPVVALRSKPGPSVDLGAVVLLVHGYPGSKEDFAPLLDPIADAGFEVVAIDLPGLNESGGPEDEEAYRPGALGEVVAELMSHLGADGRPVLLLGHSFGGLVARAAVLAGGRTAGLTLLCSGPSELPDGDRRQAIIEGEPILRTRGMAAAQELREARDARRPGWAHVPQRLKEFYRRRFLASKPAGLLGMADGLRYEPDLVPKLGVVLQSTGTPSLVVCGEGDDVWPVSAQRDMAERLDADFAVLAGAGHSPNVENPHALLATLLPTWRAWLKEKKS</sequence>
<gene>
    <name evidence="2" type="ORF">ACFFQA_25915</name>
</gene>
<keyword evidence="2" id="KW-0378">Hydrolase</keyword>
<organism evidence="2 3">
    <name type="scientific">Allokutzneria oryzae</name>
    <dbReference type="NCBI Taxonomy" id="1378989"/>
    <lineage>
        <taxon>Bacteria</taxon>
        <taxon>Bacillati</taxon>
        <taxon>Actinomycetota</taxon>
        <taxon>Actinomycetes</taxon>
        <taxon>Pseudonocardiales</taxon>
        <taxon>Pseudonocardiaceae</taxon>
        <taxon>Allokutzneria</taxon>
    </lineage>
</organism>
<dbReference type="Pfam" id="PF12697">
    <property type="entry name" value="Abhydrolase_6"/>
    <property type="match status" value="1"/>
</dbReference>
<dbReference type="SUPFAM" id="SSF53474">
    <property type="entry name" value="alpha/beta-Hydrolases"/>
    <property type="match status" value="1"/>
</dbReference>
<dbReference type="PANTHER" id="PTHR43194">
    <property type="entry name" value="HYDROLASE ALPHA/BETA FOLD FAMILY"/>
    <property type="match status" value="1"/>
</dbReference>